<keyword evidence="3" id="KW-0547">Nucleotide-binding</keyword>
<dbReference type="GO" id="GO:0016301">
    <property type="term" value="F:kinase activity"/>
    <property type="evidence" value="ECO:0007669"/>
    <property type="project" value="UniProtKB-KW"/>
</dbReference>
<gene>
    <name evidence="7" type="ORF">DWY25_03855</name>
</gene>
<evidence type="ECO:0000256" key="1">
    <source>
        <dbReference type="ARBA" id="ARBA00010688"/>
    </source>
</evidence>
<keyword evidence="4 7" id="KW-0418">Kinase</keyword>
<keyword evidence="5" id="KW-0067">ATP-binding</keyword>
<sequence length="321" mass="35270">MKICSFGETLIDFTPVGVSENGNIIFERNPGGAPANLAAAAVKHGVEACFVGEVGDDIFGQFLQEKLRNQGVDTEYMIVNSRYKTTLAFVQLDEKGERSFCFYRNPGADTMIESQAVNLRAIDECDLFHYGSVSMTHNPARITTFELVKYAQQKGKILSFDPNLRMPLWNSEEEARHEIRHGLQFCDILKVAEDELIFLTGCETLEEGARQLAKKYKTPLILITEGEKGSHALIHGYYINAPTFPVSVVDTTGAGDGFLGCFLASFLKSGKTLEQLNGDDVYQMLRLANASGALSVTRKGGMPSLVTTEEAQALLDSQSES</sequence>
<dbReference type="InterPro" id="IPR011611">
    <property type="entry name" value="PfkB_dom"/>
</dbReference>
<dbReference type="InterPro" id="IPR050306">
    <property type="entry name" value="PfkB_Carbo_kinase"/>
</dbReference>
<proteinExistence type="inferred from homology"/>
<reference evidence="7 8" key="1">
    <citation type="submission" date="2018-08" db="EMBL/GenBank/DDBJ databases">
        <title>A genome reference for cultivated species of the human gut microbiota.</title>
        <authorList>
            <person name="Zou Y."/>
            <person name="Xue W."/>
            <person name="Luo G."/>
        </authorList>
    </citation>
    <scope>NUCLEOTIDE SEQUENCE [LARGE SCALE GENOMIC DNA]</scope>
    <source>
        <strain evidence="7 8">AF24-29</strain>
    </source>
</reference>
<dbReference type="InterPro" id="IPR029056">
    <property type="entry name" value="Ribokinase-like"/>
</dbReference>
<dbReference type="Pfam" id="PF00294">
    <property type="entry name" value="PfkB"/>
    <property type="match status" value="1"/>
</dbReference>
<dbReference type="Gene3D" id="3.40.1190.20">
    <property type="match status" value="1"/>
</dbReference>
<name>A0A412G504_9FIRM</name>
<dbReference type="SUPFAM" id="SSF53613">
    <property type="entry name" value="Ribokinase-like"/>
    <property type="match status" value="1"/>
</dbReference>
<evidence type="ECO:0000256" key="5">
    <source>
        <dbReference type="ARBA" id="ARBA00022840"/>
    </source>
</evidence>
<dbReference type="GeneID" id="83014542"/>
<dbReference type="Proteomes" id="UP000284178">
    <property type="component" value="Unassembled WGS sequence"/>
</dbReference>
<dbReference type="PANTHER" id="PTHR43085:SF1">
    <property type="entry name" value="PSEUDOURIDINE KINASE-RELATED"/>
    <property type="match status" value="1"/>
</dbReference>
<evidence type="ECO:0000313" key="7">
    <source>
        <dbReference type="EMBL" id="RGR75881.1"/>
    </source>
</evidence>
<evidence type="ECO:0000256" key="4">
    <source>
        <dbReference type="ARBA" id="ARBA00022777"/>
    </source>
</evidence>
<dbReference type="EMBL" id="QRUP01000003">
    <property type="protein sequence ID" value="RGR75881.1"/>
    <property type="molecule type" value="Genomic_DNA"/>
</dbReference>
<evidence type="ECO:0000256" key="3">
    <source>
        <dbReference type="ARBA" id="ARBA00022741"/>
    </source>
</evidence>
<comment type="caution">
    <text evidence="7">The sequence shown here is derived from an EMBL/GenBank/DDBJ whole genome shotgun (WGS) entry which is preliminary data.</text>
</comment>
<keyword evidence="2" id="KW-0808">Transferase</keyword>
<comment type="similarity">
    <text evidence="1">Belongs to the carbohydrate kinase PfkB family.</text>
</comment>
<dbReference type="GO" id="GO:0005524">
    <property type="term" value="F:ATP binding"/>
    <property type="evidence" value="ECO:0007669"/>
    <property type="project" value="UniProtKB-KW"/>
</dbReference>
<feature type="domain" description="Carbohydrate kinase PfkB" evidence="6">
    <location>
        <begin position="2"/>
        <end position="305"/>
    </location>
</feature>
<evidence type="ECO:0000259" key="6">
    <source>
        <dbReference type="Pfam" id="PF00294"/>
    </source>
</evidence>
<accession>A0A412G504</accession>
<dbReference type="RefSeq" id="WP_117893904.1">
    <property type="nucleotide sequence ID" value="NZ_CABJCV010000003.1"/>
</dbReference>
<protein>
    <submittedName>
        <fullName evidence="7">Carbohydrate kinase</fullName>
    </submittedName>
</protein>
<evidence type="ECO:0000256" key="2">
    <source>
        <dbReference type="ARBA" id="ARBA00022679"/>
    </source>
</evidence>
<keyword evidence="8" id="KW-1185">Reference proteome</keyword>
<dbReference type="CDD" id="cd01167">
    <property type="entry name" value="bac_FRK"/>
    <property type="match status" value="1"/>
</dbReference>
<organism evidence="7 8">
    <name type="scientific">Holdemania filiformis</name>
    <dbReference type="NCBI Taxonomy" id="61171"/>
    <lineage>
        <taxon>Bacteria</taxon>
        <taxon>Bacillati</taxon>
        <taxon>Bacillota</taxon>
        <taxon>Erysipelotrichia</taxon>
        <taxon>Erysipelotrichales</taxon>
        <taxon>Erysipelotrichaceae</taxon>
        <taxon>Holdemania</taxon>
    </lineage>
</organism>
<evidence type="ECO:0000313" key="8">
    <source>
        <dbReference type="Proteomes" id="UP000284178"/>
    </source>
</evidence>
<dbReference type="PANTHER" id="PTHR43085">
    <property type="entry name" value="HEXOKINASE FAMILY MEMBER"/>
    <property type="match status" value="1"/>
</dbReference>
<dbReference type="AlphaFoldDB" id="A0A412G504"/>